<comment type="caution">
    <text evidence="2">The sequence shown here is derived from an EMBL/GenBank/DDBJ whole genome shotgun (WGS) entry which is preliminary data.</text>
</comment>
<feature type="compositionally biased region" description="Basic residues" evidence="1">
    <location>
        <begin position="9"/>
        <end position="18"/>
    </location>
</feature>
<feature type="region of interest" description="Disordered" evidence="1">
    <location>
        <begin position="1"/>
        <end position="48"/>
    </location>
</feature>
<reference evidence="2 3" key="1">
    <citation type="journal article" date="2019" name="Sci. Rep.">
        <title>Orb-weaving spider Araneus ventricosus genome elucidates the spidroin gene catalogue.</title>
        <authorList>
            <person name="Kono N."/>
            <person name="Nakamura H."/>
            <person name="Ohtoshi R."/>
            <person name="Moran D.A.P."/>
            <person name="Shinohara A."/>
            <person name="Yoshida Y."/>
            <person name="Fujiwara M."/>
            <person name="Mori M."/>
            <person name="Tomita M."/>
            <person name="Arakawa K."/>
        </authorList>
    </citation>
    <scope>NUCLEOTIDE SEQUENCE [LARGE SCALE GENOMIC DNA]</scope>
</reference>
<organism evidence="2 3">
    <name type="scientific">Araneus ventricosus</name>
    <name type="common">Orbweaver spider</name>
    <name type="synonym">Epeira ventricosa</name>
    <dbReference type="NCBI Taxonomy" id="182803"/>
    <lineage>
        <taxon>Eukaryota</taxon>
        <taxon>Metazoa</taxon>
        <taxon>Ecdysozoa</taxon>
        <taxon>Arthropoda</taxon>
        <taxon>Chelicerata</taxon>
        <taxon>Arachnida</taxon>
        <taxon>Araneae</taxon>
        <taxon>Araneomorphae</taxon>
        <taxon>Entelegynae</taxon>
        <taxon>Araneoidea</taxon>
        <taxon>Araneidae</taxon>
        <taxon>Araneus</taxon>
    </lineage>
</organism>
<proteinExistence type="predicted"/>
<evidence type="ECO:0000313" key="3">
    <source>
        <dbReference type="Proteomes" id="UP000499080"/>
    </source>
</evidence>
<feature type="compositionally biased region" description="Polar residues" evidence="1">
    <location>
        <begin position="77"/>
        <end position="92"/>
    </location>
</feature>
<evidence type="ECO:0000256" key="1">
    <source>
        <dbReference type="SAM" id="MobiDB-lite"/>
    </source>
</evidence>
<keyword evidence="3" id="KW-1185">Reference proteome</keyword>
<dbReference type="AlphaFoldDB" id="A0A4Y2AY13"/>
<dbReference type="Proteomes" id="UP000499080">
    <property type="component" value="Unassembled WGS sequence"/>
</dbReference>
<feature type="region of interest" description="Disordered" evidence="1">
    <location>
        <begin position="76"/>
        <end position="100"/>
    </location>
</feature>
<sequence length="100" mass="11627">MTGFSGHPPHFRITKKHSSNALLSRRISRSRVKPTLPKHPGPIEERPPRQLEYCGWSHNSHHRPLPNPCRRRYVPSSEWSDSTHSVTMSTKTVKTRQLIR</sequence>
<dbReference type="EMBL" id="BGPR01000035">
    <property type="protein sequence ID" value="GBL83966.1"/>
    <property type="molecule type" value="Genomic_DNA"/>
</dbReference>
<gene>
    <name evidence="2" type="ORF">AVEN_100850_1</name>
</gene>
<name>A0A4Y2AY13_ARAVE</name>
<protein>
    <submittedName>
        <fullName evidence="2">Uncharacterized protein</fullName>
    </submittedName>
</protein>
<accession>A0A4Y2AY13</accession>
<evidence type="ECO:0000313" key="2">
    <source>
        <dbReference type="EMBL" id="GBL83966.1"/>
    </source>
</evidence>